<evidence type="ECO:0000259" key="2">
    <source>
        <dbReference type="Pfam" id="PF14219"/>
    </source>
</evidence>
<name>A0A1H6DQB9_9ACTN</name>
<dbReference type="InterPro" id="IPR025565">
    <property type="entry name" value="DUF4328"/>
</dbReference>
<feature type="domain" description="DUF4328" evidence="2">
    <location>
        <begin position="65"/>
        <end position="214"/>
    </location>
</feature>
<keyword evidence="1" id="KW-0472">Membrane</keyword>
<feature type="transmembrane region" description="Helical" evidence="1">
    <location>
        <begin position="189"/>
        <end position="211"/>
    </location>
</feature>
<evidence type="ECO:0000256" key="1">
    <source>
        <dbReference type="SAM" id="Phobius"/>
    </source>
</evidence>
<proteinExistence type="predicted"/>
<evidence type="ECO:0000313" key="4">
    <source>
        <dbReference type="Proteomes" id="UP000236723"/>
    </source>
</evidence>
<gene>
    <name evidence="3" type="ORF">SAMN04489712_120132</name>
</gene>
<dbReference type="RefSeq" id="WP_160147157.1">
    <property type="nucleotide sequence ID" value="NZ_FNVO01000020.1"/>
</dbReference>
<keyword evidence="1" id="KW-1133">Transmembrane helix</keyword>
<feature type="transmembrane region" description="Helical" evidence="1">
    <location>
        <begin position="73"/>
        <end position="97"/>
    </location>
</feature>
<feature type="transmembrane region" description="Helical" evidence="1">
    <location>
        <begin position="32"/>
        <end position="53"/>
    </location>
</feature>
<dbReference type="Proteomes" id="UP000236723">
    <property type="component" value="Unassembled WGS sequence"/>
</dbReference>
<accession>A0A1H6DQB9</accession>
<dbReference type="EMBL" id="FNVO01000020">
    <property type="protein sequence ID" value="SEG87441.1"/>
    <property type="molecule type" value="Genomic_DNA"/>
</dbReference>
<sequence>MQPSPQQVQAGTTGHADEGPVRPAWRLGALTMAMLGVWTVVALASMVVLGLHVRRLDDAAQSGGPSVLEVSDALPRLALLAQAVAVLCTAVLFVLWLRRAYDNAERIMHLPQRFGRPWVTYGWIIPVAHLWAPKLIVDDVWAASTGRASGHDRRWVTAWWVCWLVYLVGGNFALSLDDDGDLAAERTQAIVSILLIVPGLAAAALAATLIWKINTTQQAQGDRMAAATATTTPPSAPRPGI</sequence>
<dbReference type="OrthoDB" id="4174975at2"/>
<evidence type="ECO:0000313" key="3">
    <source>
        <dbReference type="EMBL" id="SEG87441.1"/>
    </source>
</evidence>
<dbReference type="Pfam" id="PF14219">
    <property type="entry name" value="DUF4328"/>
    <property type="match status" value="1"/>
</dbReference>
<protein>
    <recommendedName>
        <fullName evidence="2">DUF4328 domain-containing protein</fullName>
    </recommendedName>
</protein>
<keyword evidence="1" id="KW-0812">Transmembrane</keyword>
<dbReference type="AlphaFoldDB" id="A0A1H6DQB9"/>
<reference evidence="4" key="1">
    <citation type="submission" date="2016-10" db="EMBL/GenBank/DDBJ databases">
        <authorList>
            <person name="Varghese N."/>
            <person name="Submissions S."/>
        </authorList>
    </citation>
    <scope>NUCLEOTIDE SEQUENCE [LARGE SCALE GENOMIC DNA]</scope>
    <source>
        <strain evidence="4">DSM 43163</strain>
    </source>
</reference>
<feature type="transmembrane region" description="Helical" evidence="1">
    <location>
        <begin position="157"/>
        <end position="177"/>
    </location>
</feature>
<keyword evidence="4" id="KW-1185">Reference proteome</keyword>
<organism evidence="3 4">
    <name type="scientific">Thermomonospora echinospora</name>
    <dbReference type="NCBI Taxonomy" id="1992"/>
    <lineage>
        <taxon>Bacteria</taxon>
        <taxon>Bacillati</taxon>
        <taxon>Actinomycetota</taxon>
        <taxon>Actinomycetes</taxon>
        <taxon>Streptosporangiales</taxon>
        <taxon>Thermomonosporaceae</taxon>
        <taxon>Thermomonospora</taxon>
    </lineage>
</organism>